<dbReference type="Pfam" id="PF01161">
    <property type="entry name" value="PBP"/>
    <property type="match status" value="1"/>
</dbReference>
<dbReference type="SUPFAM" id="SSF49777">
    <property type="entry name" value="PEBP-like"/>
    <property type="match status" value="1"/>
</dbReference>
<dbReference type="InParanoid" id="A0A554NFE6"/>
<proteinExistence type="predicted"/>
<dbReference type="CDD" id="cd00865">
    <property type="entry name" value="PEBP_bact_arch"/>
    <property type="match status" value="1"/>
</dbReference>
<dbReference type="InterPro" id="IPR036610">
    <property type="entry name" value="PEBP-like_sf"/>
</dbReference>
<dbReference type="Proteomes" id="UP000319894">
    <property type="component" value="Unassembled WGS sequence"/>
</dbReference>
<reference evidence="2 3" key="1">
    <citation type="submission" date="2018-06" db="EMBL/GenBank/DDBJ databases">
        <title>Natronomonas sp. F16-60 a new haloarchaeon isolated from a solar saltern of Isla Cristina, Huelva, Spain.</title>
        <authorList>
            <person name="Duran-Viseras A."/>
            <person name="Sanchez-Porro C."/>
            <person name="Ventosa A."/>
        </authorList>
    </citation>
    <scope>NUCLEOTIDE SEQUENCE [LARGE SCALE GENOMIC DNA]</scope>
    <source>
        <strain evidence="2 3">F16-60</strain>
    </source>
</reference>
<gene>
    <name evidence="2" type="ORF">DP107_02845</name>
</gene>
<evidence type="ECO:0000313" key="3">
    <source>
        <dbReference type="Proteomes" id="UP000319894"/>
    </source>
</evidence>
<accession>A0A554NFE6</accession>
<dbReference type="InterPro" id="IPR008914">
    <property type="entry name" value="PEBP"/>
</dbReference>
<dbReference type="OrthoDB" id="28720at2157"/>
<organism evidence="2 3">
    <name type="scientific">Haloglomus irregulare</name>
    <dbReference type="NCBI Taxonomy" id="2234134"/>
    <lineage>
        <taxon>Archaea</taxon>
        <taxon>Methanobacteriati</taxon>
        <taxon>Methanobacteriota</taxon>
        <taxon>Stenosarchaea group</taxon>
        <taxon>Halobacteria</taxon>
        <taxon>Halobacteriales</taxon>
        <taxon>Natronomonadaceae</taxon>
        <taxon>Haloglomus</taxon>
    </lineage>
</organism>
<dbReference type="PROSITE" id="PS51257">
    <property type="entry name" value="PROKAR_LIPOPROTEIN"/>
    <property type="match status" value="1"/>
</dbReference>
<feature type="region of interest" description="Disordered" evidence="1">
    <location>
        <begin position="125"/>
        <end position="144"/>
    </location>
</feature>
<keyword evidence="3" id="KW-1185">Reference proteome</keyword>
<feature type="region of interest" description="Disordered" evidence="1">
    <location>
        <begin position="29"/>
        <end position="83"/>
    </location>
</feature>
<dbReference type="Gene3D" id="3.90.280.10">
    <property type="entry name" value="PEBP-like"/>
    <property type="match status" value="1"/>
</dbReference>
<dbReference type="AlphaFoldDB" id="A0A554NFE6"/>
<dbReference type="InterPro" id="IPR005247">
    <property type="entry name" value="YbhB_YbcL/LppC-like"/>
</dbReference>
<name>A0A554NFE6_9EURY</name>
<comment type="caution">
    <text evidence="2">The sequence shown here is derived from an EMBL/GenBank/DDBJ whole genome shotgun (WGS) entry which is preliminary data.</text>
</comment>
<dbReference type="PANTHER" id="PTHR30289:SF1">
    <property type="entry name" value="PEBP (PHOSPHATIDYLETHANOLAMINE-BINDING PROTEIN) FAMILY PROTEIN"/>
    <property type="match status" value="1"/>
</dbReference>
<dbReference type="EMBL" id="QMDX01000001">
    <property type="protein sequence ID" value="TSD16127.1"/>
    <property type="molecule type" value="Genomic_DNA"/>
</dbReference>
<evidence type="ECO:0000256" key="1">
    <source>
        <dbReference type="SAM" id="MobiDB-lite"/>
    </source>
</evidence>
<sequence>MRRRALLTTAAAGATGLLAGCSFGDGGEGGGGPAVADTDGEAGTPPTDDGRMRLTSSAFGDGARIPSQHGCDGIGLSPPLSVGGVPDGTETLALIADDPDAPTGEPFVHWLVWNVPVTLRTWPGGVTPNERATDLDGAPQGTNSGGGLGYFPACPPKDDGPHRYRFTMVAVDDRLPLDPGAERAALESALDGRTLARARLVGTYERD</sequence>
<dbReference type="NCBIfam" id="TIGR00481">
    <property type="entry name" value="YbhB/YbcL family Raf kinase inhibitor-like protein"/>
    <property type="match status" value="1"/>
</dbReference>
<evidence type="ECO:0000313" key="2">
    <source>
        <dbReference type="EMBL" id="TSD16127.1"/>
    </source>
</evidence>
<dbReference type="RefSeq" id="WP_144260609.1">
    <property type="nucleotide sequence ID" value="NZ_QMDX01000001.1"/>
</dbReference>
<dbReference type="PANTHER" id="PTHR30289">
    <property type="entry name" value="UNCHARACTERIZED PROTEIN YBCL-RELATED"/>
    <property type="match status" value="1"/>
</dbReference>
<protein>
    <submittedName>
        <fullName evidence="2">YbhB/YbcL family Raf kinase inhibitor-like protein</fullName>
    </submittedName>
</protein>